<dbReference type="HOGENOM" id="CLU_031962_0_0_4"/>
<evidence type="ECO:0000313" key="2">
    <source>
        <dbReference type="EMBL" id="CAD86344.1"/>
    </source>
</evidence>
<dbReference type="OrthoDB" id="9776609at2"/>
<accession>Q82SB4</accession>
<dbReference type="eggNOG" id="COG3182">
    <property type="taxonomic scope" value="Bacteria"/>
</dbReference>
<dbReference type="KEGG" id="neu:NE2432"/>
<keyword evidence="1" id="KW-0472">Membrane</keyword>
<evidence type="ECO:0008006" key="4">
    <source>
        <dbReference type="Google" id="ProtNLM"/>
    </source>
</evidence>
<evidence type="ECO:0000313" key="3">
    <source>
        <dbReference type="Proteomes" id="UP000001416"/>
    </source>
</evidence>
<keyword evidence="1" id="KW-0812">Transmembrane</keyword>
<sequence>MSLQSWAWIHKWSSIVCTLFMLLLCLTGLPLIFHEEIEHLSGVVEAPPMPKGTPDASMDRIAQVVLARRPGEVIRFMFWDQEEHPDLTYVSMASRVDAPPEESNSVVIDSRTAKVLDEPKTNEGFMYVMLRLHVDMFADLPGTLFLGFMGLLMVVAIVSGVVLYYPFMQRLKFGVLRMQRSARIKWLDIHNLLGIVTVVWLTVVGLTGSINTLDRIILSLWQMDQMAEMTAPFKDLPPVTQPAHLEASLRAARAAAPDMEVRLVAFPGTMFSSPHHYTFFLRGNTPITSRLLKPALVDASNGELTDSRDMPWYVKTLFLSQPLHFGDYGGLPLKILWAVLDLIAIVVLASGLYLWLRKPKTTAASVSKADDAVLPLDDDHTAPNNAMVYINENKDR</sequence>
<dbReference type="InterPro" id="IPR005625">
    <property type="entry name" value="PepSY-ass_TM"/>
</dbReference>
<dbReference type="PANTHER" id="PTHR34219">
    <property type="entry name" value="IRON-REGULATED INNER MEMBRANE PROTEIN-RELATED"/>
    <property type="match status" value="1"/>
</dbReference>
<keyword evidence="1" id="KW-1133">Transmembrane helix</keyword>
<feature type="transmembrane region" description="Helical" evidence="1">
    <location>
        <begin position="335"/>
        <end position="356"/>
    </location>
</feature>
<protein>
    <recommendedName>
        <fullName evidence="4">PepSY-associated TM helix</fullName>
    </recommendedName>
</protein>
<dbReference type="Pfam" id="PF03929">
    <property type="entry name" value="PepSY_TM"/>
    <property type="match status" value="1"/>
</dbReference>
<dbReference type="Proteomes" id="UP000001416">
    <property type="component" value="Chromosome"/>
</dbReference>
<organism evidence="2 3">
    <name type="scientific">Nitrosomonas europaea (strain ATCC 19718 / CIP 103999 / KCTC 2705 / NBRC 14298)</name>
    <dbReference type="NCBI Taxonomy" id="228410"/>
    <lineage>
        <taxon>Bacteria</taxon>
        <taxon>Pseudomonadati</taxon>
        <taxon>Pseudomonadota</taxon>
        <taxon>Betaproteobacteria</taxon>
        <taxon>Nitrosomonadales</taxon>
        <taxon>Nitrosomonadaceae</taxon>
        <taxon>Nitrosomonas</taxon>
    </lineage>
</organism>
<dbReference type="PhylomeDB" id="Q82SB4"/>
<feature type="transmembrane region" description="Helical" evidence="1">
    <location>
        <begin position="144"/>
        <end position="168"/>
    </location>
</feature>
<feature type="transmembrane region" description="Helical" evidence="1">
    <location>
        <begin position="12"/>
        <end position="33"/>
    </location>
</feature>
<feature type="transmembrane region" description="Helical" evidence="1">
    <location>
        <begin position="189"/>
        <end position="210"/>
    </location>
</feature>
<evidence type="ECO:0000256" key="1">
    <source>
        <dbReference type="SAM" id="Phobius"/>
    </source>
</evidence>
<dbReference type="AlphaFoldDB" id="Q82SB4"/>
<dbReference type="GeneID" id="87105563"/>
<keyword evidence="3" id="KW-1185">Reference proteome</keyword>
<dbReference type="PANTHER" id="PTHR34219:SF3">
    <property type="entry name" value="BLL7967 PROTEIN"/>
    <property type="match status" value="1"/>
</dbReference>
<dbReference type="STRING" id="228410.NE2432"/>
<dbReference type="EMBL" id="AL954747">
    <property type="protein sequence ID" value="CAD86344.1"/>
    <property type="molecule type" value="Genomic_DNA"/>
</dbReference>
<gene>
    <name evidence="2" type="ordered locus">NE2432</name>
</gene>
<dbReference type="RefSeq" id="WP_011112900.1">
    <property type="nucleotide sequence ID" value="NC_004757.1"/>
</dbReference>
<reference evidence="2 3" key="1">
    <citation type="journal article" date="2003" name="J. Bacteriol.">
        <title>Complete genome sequence of the ammonia-oxidizing bacterium and obligate chemolithoautotroph Nitrosomonas europaea.</title>
        <authorList>
            <person name="Chain P."/>
            <person name="Lamerdin J."/>
            <person name="Larimer F."/>
            <person name="Regala W."/>
            <person name="Land M."/>
            <person name="Hauser L."/>
            <person name="Hooper A."/>
            <person name="Klotz M."/>
            <person name="Norton J."/>
            <person name="Sayavedra-Soto L."/>
            <person name="Arciero D."/>
            <person name="Hommes N."/>
            <person name="Whittaker M."/>
            <person name="Arp D."/>
        </authorList>
    </citation>
    <scope>NUCLEOTIDE SEQUENCE [LARGE SCALE GENOMIC DNA]</scope>
    <source>
        <strain evidence="3">ATCC 19718 / CIP 103999 / KCTC 2705 / NBRC 14298</strain>
    </source>
</reference>
<proteinExistence type="predicted"/>
<name>Q82SB4_NITEU</name>